<protein>
    <recommendedName>
        <fullName evidence="6">Proteolipid protein 2</fullName>
    </recommendedName>
</protein>
<comment type="subcellular location">
    <subcellularLocation>
        <location evidence="1">Membrane</location>
        <topology evidence="1">Multi-pass membrane protein</topology>
    </subcellularLocation>
</comment>
<dbReference type="PANTHER" id="PTHR22776">
    <property type="entry name" value="MARVEL-CONTAINING POTENTIAL LIPID RAFT-ASSOCIATED PROTEIN"/>
    <property type="match status" value="1"/>
</dbReference>
<evidence type="ECO:0000256" key="1">
    <source>
        <dbReference type="ARBA" id="ARBA00004141"/>
    </source>
</evidence>
<evidence type="ECO:0000259" key="9">
    <source>
        <dbReference type="PROSITE" id="PS51225"/>
    </source>
</evidence>
<keyword evidence="3 8" id="KW-1133">Transmembrane helix</keyword>
<accession>A0A8T0ARK1</accession>
<dbReference type="PANTHER" id="PTHR22776:SF4">
    <property type="entry name" value="PROTEOLIPID PROTEIN 2"/>
    <property type="match status" value="1"/>
</dbReference>
<dbReference type="AlphaFoldDB" id="A0A8T0ARK1"/>
<comment type="caution">
    <text evidence="10">The sequence shown here is derived from an EMBL/GenBank/DDBJ whole genome shotgun (WGS) entry which is preliminary data.</text>
</comment>
<evidence type="ECO:0000313" key="10">
    <source>
        <dbReference type="EMBL" id="KAF7695005.1"/>
    </source>
</evidence>
<evidence type="ECO:0000256" key="7">
    <source>
        <dbReference type="PROSITE-ProRule" id="PRU00581"/>
    </source>
</evidence>
<keyword evidence="11" id="KW-1185">Reference proteome</keyword>
<evidence type="ECO:0000256" key="2">
    <source>
        <dbReference type="ARBA" id="ARBA00022692"/>
    </source>
</evidence>
<feature type="domain" description="MARVEL" evidence="9">
    <location>
        <begin position="17"/>
        <end position="137"/>
    </location>
</feature>
<dbReference type="InterPro" id="IPR008253">
    <property type="entry name" value="Marvel"/>
</dbReference>
<keyword evidence="4 7" id="KW-0472">Membrane</keyword>
<evidence type="ECO:0000256" key="5">
    <source>
        <dbReference type="ARBA" id="ARBA00037152"/>
    </source>
</evidence>
<dbReference type="OrthoDB" id="9898022at2759"/>
<feature type="transmembrane region" description="Helical" evidence="8">
    <location>
        <begin position="80"/>
        <end position="106"/>
    </location>
</feature>
<dbReference type="EMBL" id="JABFDY010000017">
    <property type="protein sequence ID" value="KAF7695005.1"/>
    <property type="molecule type" value="Genomic_DNA"/>
</dbReference>
<dbReference type="GO" id="GO:0016020">
    <property type="term" value="C:membrane"/>
    <property type="evidence" value="ECO:0007669"/>
    <property type="project" value="UniProtKB-SubCell"/>
</dbReference>
<name>A0A8T0ARK1_SILME</name>
<dbReference type="InterPro" id="IPR050578">
    <property type="entry name" value="MARVEL-CKLF_proteins"/>
</dbReference>
<feature type="transmembrane region" description="Helical" evidence="8">
    <location>
        <begin position="23"/>
        <end position="43"/>
    </location>
</feature>
<dbReference type="Proteomes" id="UP000606274">
    <property type="component" value="Unassembled WGS sequence"/>
</dbReference>
<reference evidence="10" key="1">
    <citation type="submission" date="2020-08" db="EMBL/GenBank/DDBJ databases">
        <title>Chromosome-level assembly of Southern catfish (Silurus meridionalis) provides insights into visual adaptation to the nocturnal and benthic lifestyles.</title>
        <authorList>
            <person name="Zhang Y."/>
            <person name="Wang D."/>
            <person name="Peng Z."/>
        </authorList>
    </citation>
    <scope>NUCLEOTIDE SEQUENCE</scope>
    <source>
        <strain evidence="10">SWU-2019-XX</strain>
        <tissue evidence="10">Muscle</tissue>
    </source>
</reference>
<feature type="transmembrane region" description="Helical" evidence="8">
    <location>
        <begin position="112"/>
        <end position="133"/>
    </location>
</feature>
<evidence type="ECO:0000256" key="3">
    <source>
        <dbReference type="ARBA" id="ARBA00022989"/>
    </source>
</evidence>
<evidence type="ECO:0000256" key="8">
    <source>
        <dbReference type="SAM" id="Phobius"/>
    </source>
</evidence>
<evidence type="ECO:0000256" key="4">
    <source>
        <dbReference type="ARBA" id="ARBA00023136"/>
    </source>
</evidence>
<evidence type="ECO:0000313" key="11">
    <source>
        <dbReference type="Proteomes" id="UP000606274"/>
    </source>
</evidence>
<dbReference type="PROSITE" id="PS51225">
    <property type="entry name" value="MARVEL"/>
    <property type="match status" value="1"/>
</dbReference>
<sequence length="149" mass="16238">MSETEAGPSVMEKLKTYVRTRKGTILAGEMLLSLIVTICYAASLYNGYSTVGICELIFAAIFFGIFMMELDKQFLLVNWLWTDFFRAVIGAVLYILTSLICLIAGAGDGARIAGGVFGLIAGILFSYDTYTLITEIRSTRGRSTVSTDA</sequence>
<keyword evidence="2 7" id="KW-0812">Transmembrane</keyword>
<gene>
    <name evidence="10" type="ORF">HF521_006728</name>
</gene>
<proteinExistence type="predicted"/>
<evidence type="ECO:0000256" key="6">
    <source>
        <dbReference type="ARBA" id="ARBA00039459"/>
    </source>
</evidence>
<organism evidence="10 11">
    <name type="scientific">Silurus meridionalis</name>
    <name type="common">Southern catfish</name>
    <name type="synonym">Silurus soldatovi meridionalis</name>
    <dbReference type="NCBI Taxonomy" id="175797"/>
    <lineage>
        <taxon>Eukaryota</taxon>
        <taxon>Metazoa</taxon>
        <taxon>Chordata</taxon>
        <taxon>Craniata</taxon>
        <taxon>Vertebrata</taxon>
        <taxon>Euteleostomi</taxon>
        <taxon>Actinopterygii</taxon>
        <taxon>Neopterygii</taxon>
        <taxon>Teleostei</taxon>
        <taxon>Ostariophysi</taxon>
        <taxon>Siluriformes</taxon>
        <taxon>Siluridae</taxon>
        <taxon>Silurus</taxon>
    </lineage>
</organism>
<feature type="transmembrane region" description="Helical" evidence="8">
    <location>
        <begin position="49"/>
        <end position="68"/>
    </location>
</feature>
<comment type="function">
    <text evidence="5">May play a role in cell differentiation in the intestinal epithelium.</text>
</comment>